<dbReference type="Gene3D" id="3.10.200.10">
    <property type="entry name" value="Alpha carbonic anhydrase"/>
    <property type="match status" value="1"/>
</dbReference>
<dbReference type="SUPFAM" id="SSF51069">
    <property type="entry name" value="Carbonic anhydrase"/>
    <property type="match status" value="1"/>
</dbReference>
<dbReference type="EMBL" id="BDGG01000003">
    <property type="protein sequence ID" value="GAU94994.1"/>
    <property type="molecule type" value="Genomic_DNA"/>
</dbReference>
<dbReference type="PROSITE" id="PS51144">
    <property type="entry name" value="ALPHA_CA_2"/>
    <property type="match status" value="1"/>
</dbReference>
<dbReference type="Proteomes" id="UP000186922">
    <property type="component" value="Unassembled WGS sequence"/>
</dbReference>
<proteinExistence type="inferred from homology"/>
<feature type="chain" id="PRO_5025097087" description="Carbonic anhydrase" evidence="8">
    <location>
        <begin position="24"/>
        <end position="347"/>
    </location>
</feature>
<feature type="domain" description="Alpha-carbonic anhydrase" evidence="9">
    <location>
        <begin position="32"/>
        <end position="303"/>
    </location>
</feature>
<dbReference type="GO" id="GO:0008270">
    <property type="term" value="F:zinc ion binding"/>
    <property type="evidence" value="ECO:0007669"/>
    <property type="project" value="UniProtKB-UniRule"/>
</dbReference>
<evidence type="ECO:0000256" key="6">
    <source>
        <dbReference type="ARBA" id="ARBA00023239"/>
    </source>
</evidence>
<dbReference type="EC" id="4.2.1.1" evidence="3 8"/>
<keyword evidence="11" id="KW-1185">Reference proteome</keyword>
<evidence type="ECO:0000256" key="4">
    <source>
        <dbReference type="ARBA" id="ARBA00022723"/>
    </source>
</evidence>
<dbReference type="InterPro" id="IPR018338">
    <property type="entry name" value="Carbonic_anhydrase_a-class_CS"/>
</dbReference>
<evidence type="ECO:0000313" key="11">
    <source>
        <dbReference type="Proteomes" id="UP000186922"/>
    </source>
</evidence>
<dbReference type="PANTHER" id="PTHR18952:SF265">
    <property type="entry name" value="CARBONIC ANHYDRASE"/>
    <property type="match status" value="1"/>
</dbReference>
<dbReference type="InterPro" id="IPR001148">
    <property type="entry name" value="CA_dom"/>
</dbReference>
<evidence type="ECO:0000256" key="8">
    <source>
        <dbReference type="RuleBase" id="RU367011"/>
    </source>
</evidence>
<evidence type="ECO:0000256" key="2">
    <source>
        <dbReference type="ARBA" id="ARBA00010718"/>
    </source>
</evidence>
<comment type="function">
    <text evidence="1 8">Reversible hydration of carbon dioxide.</text>
</comment>
<dbReference type="AlphaFoldDB" id="A0A1D1UZF6"/>
<comment type="cofactor">
    <cofactor evidence="8">
        <name>Zn(2+)</name>
        <dbReference type="ChEBI" id="CHEBI:29105"/>
    </cofactor>
</comment>
<dbReference type="PROSITE" id="PS00162">
    <property type="entry name" value="ALPHA_CA_1"/>
    <property type="match status" value="1"/>
</dbReference>
<keyword evidence="6 8" id="KW-0456">Lyase</keyword>
<comment type="catalytic activity">
    <reaction evidence="7 8">
        <text>hydrogencarbonate + H(+) = CO2 + H2O</text>
        <dbReference type="Rhea" id="RHEA:10748"/>
        <dbReference type="ChEBI" id="CHEBI:15377"/>
        <dbReference type="ChEBI" id="CHEBI:15378"/>
        <dbReference type="ChEBI" id="CHEBI:16526"/>
        <dbReference type="ChEBI" id="CHEBI:17544"/>
        <dbReference type="EC" id="4.2.1.1"/>
    </reaction>
</comment>
<dbReference type="SMART" id="SM01057">
    <property type="entry name" value="Carb_anhydrase"/>
    <property type="match status" value="1"/>
</dbReference>
<reference evidence="10 11" key="1">
    <citation type="journal article" date="2016" name="Nat. Commun.">
        <title>Extremotolerant tardigrade genome and improved radiotolerance of human cultured cells by tardigrade-unique protein.</title>
        <authorList>
            <person name="Hashimoto T."/>
            <person name="Horikawa D.D."/>
            <person name="Saito Y."/>
            <person name="Kuwahara H."/>
            <person name="Kozuka-Hata H."/>
            <person name="Shin-I T."/>
            <person name="Minakuchi Y."/>
            <person name="Ohishi K."/>
            <person name="Motoyama A."/>
            <person name="Aizu T."/>
            <person name="Enomoto A."/>
            <person name="Kondo K."/>
            <person name="Tanaka S."/>
            <person name="Hara Y."/>
            <person name="Koshikawa S."/>
            <person name="Sagara H."/>
            <person name="Miura T."/>
            <person name="Yokobori S."/>
            <person name="Miyagawa K."/>
            <person name="Suzuki Y."/>
            <person name="Kubo T."/>
            <person name="Oyama M."/>
            <person name="Kohara Y."/>
            <person name="Fujiyama A."/>
            <person name="Arakawa K."/>
            <person name="Katayama T."/>
            <person name="Toyoda A."/>
            <person name="Kunieda T."/>
        </authorList>
    </citation>
    <scope>NUCLEOTIDE SEQUENCE [LARGE SCALE GENOMIC DNA]</scope>
    <source>
        <strain evidence="10 11">YOKOZUNA-1</strain>
    </source>
</reference>
<gene>
    <name evidence="10" type="primary">RvY_06685-1</name>
    <name evidence="10" type="synonym">RvY_06685.1</name>
    <name evidence="10" type="ORF">RvY_06685</name>
</gene>
<dbReference type="OrthoDB" id="429145at2759"/>
<accession>A0A1D1UZF6</accession>
<dbReference type="InterPro" id="IPR036398">
    <property type="entry name" value="CA_dom_sf"/>
</dbReference>
<evidence type="ECO:0000313" key="10">
    <source>
        <dbReference type="EMBL" id="GAU94994.1"/>
    </source>
</evidence>
<dbReference type="Pfam" id="PF00194">
    <property type="entry name" value="Carb_anhydrase"/>
    <property type="match status" value="1"/>
</dbReference>
<comment type="similarity">
    <text evidence="2 8">Belongs to the alpha-carbonic anhydrase family.</text>
</comment>
<keyword evidence="5 8" id="KW-0862">Zinc</keyword>
<keyword evidence="8" id="KW-0732">Signal</keyword>
<dbReference type="InterPro" id="IPR023561">
    <property type="entry name" value="Carbonic_anhydrase_a-class"/>
</dbReference>
<organism evidence="10 11">
    <name type="scientific">Ramazzottius varieornatus</name>
    <name type="common">Water bear</name>
    <name type="synonym">Tardigrade</name>
    <dbReference type="NCBI Taxonomy" id="947166"/>
    <lineage>
        <taxon>Eukaryota</taxon>
        <taxon>Metazoa</taxon>
        <taxon>Ecdysozoa</taxon>
        <taxon>Tardigrada</taxon>
        <taxon>Eutardigrada</taxon>
        <taxon>Parachela</taxon>
        <taxon>Hypsibioidea</taxon>
        <taxon>Ramazzottiidae</taxon>
        <taxon>Ramazzottius</taxon>
    </lineage>
</organism>
<dbReference type="STRING" id="947166.A0A1D1UZF6"/>
<evidence type="ECO:0000256" key="7">
    <source>
        <dbReference type="ARBA" id="ARBA00048348"/>
    </source>
</evidence>
<evidence type="ECO:0000256" key="1">
    <source>
        <dbReference type="ARBA" id="ARBA00002904"/>
    </source>
</evidence>
<dbReference type="CDD" id="cd00326">
    <property type="entry name" value="alpha_CA"/>
    <property type="match status" value="1"/>
</dbReference>
<dbReference type="PANTHER" id="PTHR18952">
    <property type="entry name" value="CARBONIC ANHYDRASE"/>
    <property type="match status" value="1"/>
</dbReference>
<comment type="caution">
    <text evidence="10">The sequence shown here is derived from an EMBL/GenBank/DDBJ whole genome shotgun (WGS) entry which is preliminary data.</text>
</comment>
<evidence type="ECO:0000256" key="5">
    <source>
        <dbReference type="ARBA" id="ARBA00022833"/>
    </source>
</evidence>
<keyword evidence="4 8" id="KW-0479">Metal-binding</keyword>
<protein>
    <recommendedName>
        <fullName evidence="3 8">Carbonic anhydrase</fullName>
        <ecNumber evidence="3 8">4.2.1.1</ecNumber>
    </recommendedName>
</protein>
<name>A0A1D1UZF6_RAMVA</name>
<evidence type="ECO:0000256" key="3">
    <source>
        <dbReference type="ARBA" id="ARBA00012925"/>
    </source>
</evidence>
<evidence type="ECO:0000259" key="9">
    <source>
        <dbReference type="PROSITE" id="PS51144"/>
    </source>
</evidence>
<feature type="signal peptide" evidence="8">
    <location>
        <begin position="1"/>
        <end position="23"/>
    </location>
</feature>
<dbReference type="GO" id="GO:0004089">
    <property type="term" value="F:carbonate dehydratase activity"/>
    <property type="evidence" value="ECO:0007669"/>
    <property type="project" value="UniProtKB-UniRule"/>
</dbReference>
<sequence length="347" mass="38656">MSVDTGFYFAPLLFAVQIVLALGQNVSNLPSHHWGYKSVIDEIPPTDWQKDFPSCKGKYQSPMAIETSRTTENPSLTQLEFALYGIHPQNDTWVVINNGHAVQFSGVFGSKLPTVQAGGLPASYVFTQFHFHWGSTDSRGSEHSVDGKRYPLELHIVHRKVTEDDLEALTESTGMAVIAILFELTDDKDLAHQHLDAVVQAIQLTTEPNIPKSVRIPSLSLAEFLPSSPAFYRYQGSLTTPPCAEAVEWSIMRQPQKVTEAQLNVFRRLHERNIGNLTIPEDRLVDNFRPLQKPNGRVVSYYSGQTATPNANFATESPIILKSQAPKFAQVRIPAVFALVFLSVIKL</sequence>